<evidence type="ECO:0000313" key="3">
    <source>
        <dbReference type="EMBL" id="KEZ89345.1"/>
    </source>
</evidence>
<organism evidence="3 4">
    <name type="scientific">Lacrimispora celerecrescens</name>
    <dbReference type="NCBI Taxonomy" id="29354"/>
    <lineage>
        <taxon>Bacteria</taxon>
        <taxon>Bacillati</taxon>
        <taxon>Bacillota</taxon>
        <taxon>Clostridia</taxon>
        <taxon>Lachnospirales</taxon>
        <taxon>Lachnospiraceae</taxon>
        <taxon>Lacrimispora</taxon>
    </lineage>
</organism>
<reference evidence="3 4" key="1">
    <citation type="submission" date="2014-07" db="EMBL/GenBank/DDBJ databases">
        <title>Draft genome of Clostridium celerecrescens 152B isolated from sediments associated with methane hydrate from Krishna Godavari basin.</title>
        <authorList>
            <person name="Honkalas V.S."/>
            <person name="Dabir A.P."/>
            <person name="Arora P."/>
            <person name="Dhakephalkar P.K."/>
        </authorList>
    </citation>
    <scope>NUCLEOTIDE SEQUENCE [LARGE SCALE GENOMIC DNA]</scope>
    <source>
        <strain evidence="3 4">152B</strain>
    </source>
</reference>
<sequence>MIKHSIFNEDTQKAVASASAVFRSYPFFMNNYIWCRELLLKRKDPEEAAEAVALGIQHAKLLNLDAELLPVVYLDWMMPEVYEESQNQGIPERVFLESMKDIEIWIKVYRKYHEGKVGLDQIEWVFRSISGDVRRFGSLQFEEVTYEFPFLIFKNRQTGEYRALACPGLKVDQEGYFSGTNGRGIIRESETYLNVLDRSVTGFSPDLKQGVLNMENPVTLSLSDWELQLAPGEQAVAVHIPEGADLSPDSIDSALETAKDYYTGSLLVCDSWLLDPHLEAILPEKSRIISFMERFYKMPIKVERPQILERVMGFDCSMEKLEKYPCSTSLQITLKKYLLEGKEMFTTAGFLPWK</sequence>
<dbReference type="InterPro" id="IPR041644">
    <property type="entry name" value="GNAT_C"/>
</dbReference>
<dbReference type="EMBL" id="JPME01000018">
    <property type="protein sequence ID" value="KEZ89345.1"/>
    <property type="molecule type" value="Genomic_DNA"/>
</dbReference>
<dbReference type="Pfam" id="PF18082">
    <property type="entry name" value="NAT_N"/>
    <property type="match status" value="1"/>
</dbReference>
<evidence type="ECO:0000313" key="4">
    <source>
        <dbReference type="Proteomes" id="UP000028525"/>
    </source>
</evidence>
<evidence type="ECO:0000259" key="2">
    <source>
        <dbReference type="Pfam" id="PF18164"/>
    </source>
</evidence>
<dbReference type="STRING" id="29354.IO98_15330"/>
<dbReference type="InterPro" id="IPR041273">
    <property type="entry name" value="NAT_N"/>
</dbReference>
<dbReference type="OrthoDB" id="2139859at2"/>
<dbReference type="AlphaFoldDB" id="A0A084JK61"/>
<comment type="caution">
    <text evidence="3">The sequence shown here is derived from an EMBL/GenBank/DDBJ whole genome shotgun (WGS) entry which is preliminary data.</text>
</comment>
<evidence type="ECO:0000259" key="1">
    <source>
        <dbReference type="Pfam" id="PF18082"/>
    </source>
</evidence>
<dbReference type="RefSeq" id="WP_038282472.1">
    <property type="nucleotide sequence ID" value="NZ_JPME01000018.1"/>
</dbReference>
<keyword evidence="4" id="KW-1185">Reference proteome</keyword>
<dbReference type="Gene3D" id="3.40.630.120">
    <property type="match status" value="1"/>
</dbReference>
<protein>
    <submittedName>
        <fullName evidence="3">Uncharacterized protein</fullName>
    </submittedName>
</protein>
<feature type="domain" description="N-acyltransferase N-terminal" evidence="1">
    <location>
        <begin position="9"/>
        <end position="131"/>
    </location>
</feature>
<name>A0A084JK61_9FIRM</name>
<proteinExistence type="predicted"/>
<dbReference type="Pfam" id="PF18164">
    <property type="entry name" value="GNAT_C"/>
    <property type="match status" value="1"/>
</dbReference>
<dbReference type="Proteomes" id="UP000028525">
    <property type="component" value="Unassembled WGS sequence"/>
</dbReference>
<accession>A0A084JK61</accession>
<feature type="domain" description="GNAT-like C-terminal" evidence="2">
    <location>
        <begin position="135"/>
        <end position="351"/>
    </location>
</feature>
<gene>
    <name evidence="3" type="ORF">IO98_15330</name>
</gene>